<gene>
    <name evidence="1" type="ORF">METZ01_LOCUS283660</name>
</gene>
<dbReference type="AlphaFoldDB" id="A0A382L228"/>
<name>A0A382L228_9ZZZZ</name>
<evidence type="ECO:0000313" key="1">
    <source>
        <dbReference type="EMBL" id="SVC30806.1"/>
    </source>
</evidence>
<accession>A0A382L228</accession>
<proteinExistence type="predicted"/>
<dbReference type="EMBL" id="UINC01084295">
    <property type="protein sequence ID" value="SVC30806.1"/>
    <property type="molecule type" value="Genomic_DNA"/>
</dbReference>
<feature type="non-terminal residue" evidence="1">
    <location>
        <position position="25"/>
    </location>
</feature>
<sequence>MQVNLNKVKGQNAFLERHLRGTTRI</sequence>
<organism evidence="1">
    <name type="scientific">marine metagenome</name>
    <dbReference type="NCBI Taxonomy" id="408172"/>
    <lineage>
        <taxon>unclassified sequences</taxon>
        <taxon>metagenomes</taxon>
        <taxon>ecological metagenomes</taxon>
    </lineage>
</organism>
<reference evidence="1" key="1">
    <citation type="submission" date="2018-05" db="EMBL/GenBank/DDBJ databases">
        <authorList>
            <person name="Lanie J.A."/>
            <person name="Ng W.-L."/>
            <person name="Kazmierczak K.M."/>
            <person name="Andrzejewski T.M."/>
            <person name="Davidsen T.M."/>
            <person name="Wayne K.J."/>
            <person name="Tettelin H."/>
            <person name="Glass J.I."/>
            <person name="Rusch D."/>
            <person name="Podicherti R."/>
            <person name="Tsui H.-C.T."/>
            <person name="Winkler M.E."/>
        </authorList>
    </citation>
    <scope>NUCLEOTIDE SEQUENCE</scope>
</reference>
<protein>
    <submittedName>
        <fullName evidence="1">Uncharacterized protein</fullName>
    </submittedName>
</protein>